<proteinExistence type="predicted"/>
<feature type="domain" description="OmpA-like" evidence="3">
    <location>
        <begin position="33"/>
        <end position="113"/>
    </location>
</feature>
<evidence type="ECO:0000313" key="4">
    <source>
        <dbReference type="EMBL" id="OWJ66568.1"/>
    </source>
</evidence>
<evidence type="ECO:0000256" key="2">
    <source>
        <dbReference type="ARBA" id="ARBA00023136"/>
    </source>
</evidence>
<dbReference type="InterPro" id="IPR036737">
    <property type="entry name" value="OmpA-like_sf"/>
</dbReference>
<dbReference type="SUPFAM" id="SSF103088">
    <property type="entry name" value="OmpA-like"/>
    <property type="match status" value="1"/>
</dbReference>
<comment type="caution">
    <text evidence="4">The sequence shown here is derived from an EMBL/GenBank/DDBJ whole genome shotgun (WGS) entry which is preliminary data.</text>
</comment>
<comment type="subcellular location">
    <subcellularLocation>
        <location evidence="1">Membrane</location>
    </subcellularLocation>
</comment>
<name>A0A211ZMQ5_9PROT</name>
<evidence type="ECO:0000259" key="3">
    <source>
        <dbReference type="Pfam" id="PF00691"/>
    </source>
</evidence>
<dbReference type="InterPro" id="IPR006664">
    <property type="entry name" value="OMP_bac"/>
</dbReference>
<protein>
    <recommendedName>
        <fullName evidence="3">OmpA-like domain-containing protein</fullName>
    </recommendedName>
</protein>
<keyword evidence="2" id="KW-0472">Membrane</keyword>
<gene>
    <name evidence="4" type="ORF">BWR60_13800</name>
</gene>
<organism evidence="4 5">
    <name type="scientific">Inquilinus limosus</name>
    <dbReference type="NCBI Taxonomy" id="171674"/>
    <lineage>
        <taxon>Bacteria</taxon>
        <taxon>Pseudomonadati</taxon>
        <taxon>Pseudomonadota</taxon>
        <taxon>Alphaproteobacteria</taxon>
        <taxon>Rhodospirillales</taxon>
        <taxon>Rhodospirillaceae</taxon>
        <taxon>Inquilinus</taxon>
    </lineage>
</organism>
<reference evidence="5" key="1">
    <citation type="submission" date="2017-05" db="EMBL/GenBank/DDBJ databases">
        <authorList>
            <person name="Macchi M."/>
            <person name="Festa S."/>
            <person name="Coppotelli B.M."/>
            <person name="Morelli I.S."/>
        </authorList>
    </citation>
    <scope>NUCLEOTIDE SEQUENCE [LARGE SCALE GENOMIC DNA]</scope>
    <source>
        <strain evidence="5">I</strain>
    </source>
</reference>
<dbReference type="RefSeq" id="WP_088151608.1">
    <property type="nucleotide sequence ID" value="NZ_NHON01000022.1"/>
</dbReference>
<evidence type="ECO:0000313" key="5">
    <source>
        <dbReference type="Proteomes" id="UP000196655"/>
    </source>
</evidence>
<dbReference type="InterPro" id="IPR006665">
    <property type="entry name" value="OmpA-like"/>
</dbReference>
<dbReference type="EMBL" id="NHON01000022">
    <property type="protein sequence ID" value="OWJ66568.1"/>
    <property type="molecule type" value="Genomic_DNA"/>
</dbReference>
<dbReference type="Proteomes" id="UP000196655">
    <property type="component" value="Unassembled WGS sequence"/>
</dbReference>
<dbReference type="OrthoDB" id="7273828at2"/>
<dbReference type="GO" id="GO:0016020">
    <property type="term" value="C:membrane"/>
    <property type="evidence" value="ECO:0007669"/>
    <property type="project" value="UniProtKB-SubCell"/>
</dbReference>
<dbReference type="Gene3D" id="3.30.1330.60">
    <property type="entry name" value="OmpA-like domain"/>
    <property type="match status" value="1"/>
</dbReference>
<dbReference type="Pfam" id="PF00691">
    <property type="entry name" value="OmpA"/>
    <property type="match status" value="1"/>
</dbReference>
<evidence type="ECO:0000256" key="1">
    <source>
        <dbReference type="ARBA" id="ARBA00004370"/>
    </source>
</evidence>
<keyword evidence="5" id="KW-1185">Reference proteome</keyword>
<sequence>MAGTDKDYRQTVVTIAGTGAMLAARLCNFETAKSYLLREHMDFLDSRVRPLLRSMQGPWVDIIGYASHRGGEGYNQRLSEQRCQRVRDYLDALDDVNFQIVRGLGETQSGSDGEADNYGWWRAVGIYVYATRPPRAPADDGRSTEFKIRVLGGASASNYAQADDYTFEIVDTKHDVGATFLYYGFGGSIPLPEQIPTIPFSQVQAGPFTPFRTTAPVYLSDFDGAAELYQDPGIAGGWVSVGGTYRLVIESTSLYKAGVSVRPSIIPISGGFGLATPSAGSASFGLLKMRAPGSP</sequence>
<dbReference type="AlphaFoldDB" id="A0A211ZMQ5"/>
<accession>A0A211ZMQ5</accession>
<dbReference type="PRINTS" id="PR01021">
    <property type="entry name" value="OMPADOMAIN"/>
</dbReference>